<reference evidence="4 5" key="1">
    <citation type="journal article" date="2017" name="Int. J. Syst. Evol. Microbiol.">
        <title>Mycobacterium talmoniae sp. nov., a slowly growing mycobacterium isolated from human respiratory samples.</title>
        <authorList>
            <person name="Davidson R.M."/>
            <person name="DeGroote M.A."/>
            <person name="Marola J.L."/>
            <person name="Buss S."/>
            <person name="Jones V."/>
            <person name="McNeil M.R."/>
            <person name="Freifeld A.G."/>
            <person name="Elaine Epperson L."/>
            <person name="Hasan N.A."/>
            <person name="Jackson M."/>
            <person name="Iwen P.C."/>
            <person name="Salfinger M."/>
            <person name="Strong M."/>
        </authorList>
    </citation>
    <scope>NUCLEOTIDE SEQUENCE [LARGE SCALE GENOMIC DNA]</scope>
    <source>
        <strain evidence="4 5">ATCC BAA-2683</strain>
    </source>
</reference>
<dbReference type="PANTHER" id="PTHR43479">
    <property type="entry name" value="ACREF/ENVCD OPERON REPRESSOR-RELATED"/>
    <property type="match status" value="1"/>
</dbReference>
<dbReference type="Proteomes" id="UP000238296">
    <property type="component" value="Unassembled WGS sequence"/>
</dbReference>
<dbReference type="InterPro" id="IPR009057">
    <property type="entry name" value="Homeodomain-like_sf"/>
</dbReference>
<name>A0A2S8BPV6_9MYCO</name>
<dbReference type="InterPro" id="IPR050624">
    <property type="entry name" value="HTH-type_Tx_Regulator"/>
</dbReference>
<dbReference type="PANTHER" id="PTHR43479:SF11">
    <property type="entry name" value="ACREF_ENVCD OPERON REPRESSOR-RELATED"/>
    <property type="match status" value="1"/>
</dbReference>
<evidence type="ECO:0000259" key="3">
    <source>
        <dbReference type="PROSITE" id="PS50977"/>
    </source>
</evidence>
<dbReference type="GO" id="GO:0003677">
    <property type="term" value="F:DNA binding"/>
    <property type="evidence" value="ECO:0007669"/>
    <property type="project" value="UniProtKB-UniRule"/>
</dbReference>
<evidence type="ECO:0000256" key="2">
    <source>
        <dbReference type="PROSITE-ProRule" id="PRU00335"/>
    </source>
</evidence>
<protein>
    <recommendedName>
        <fullName evidence="3">HTH tetR-type domain-containing protein</fullName>
    </recommendedName>
</protein>
<dbReference type="Gene3D" id="1.10.357.10">
    <property type="entry name" value="Tetracycline Repressor, domain 2"/>
    <property type="match status" value="1"/>
</dbReference>
<gene>
    <name evidence="4" type="ORF">C1Y40_01071</name>
</gene>
<dbReference type="SUPFAM" id="SSF48498">
    <property type="entry name" value="Tetracyclin repressor-like, C-terminal domain"/>
    <property type="match status" value="1"/>
</dbReference>
<dbReference type="SUPFAM" id="SSF46689">
    <property type="entry name" value="Homeodomain-like"/>
    <property type="match status" value="1"/>
</dbReference>
<sequence>MSTAGAGRVYGGVTGEERVAERRRKLIEAGTNLFGSNASGSVRVKDVVAEAGLTERYFYESFSDLDALFDVVLDLTMDAIEGEADAAVATAPDDAFSRISVALRTVVDTLAGDPRMIRIFFVEALGRGGRAGTRRNEILMRAAENFVRWSGAGVQPFTSTPVDARMKAIALSGAASELLISWADGLLDITPAELADFLVGMYWRTNLP</sequence>
<organism evidence="4 5">
    <name type="scientific">Mycobacterium talmoniae</name>
    <dbReference type="NCBI Taxonomy" id="1858794"/>
    <lineage>
        <taxon>Bacteria</taxon>
        <taxon>Bacillati</taxon>
        <taxon>Actinomycetota</taxon>
        <taxon>Actinomycetes</taxon>
        <taxon>Mycobacteriales</taxon>
        <taxon>Mycobacteriaceae</taxon>
        <taxon>Mycobacterium</taxon>
    </lineage>
</organism>
<dbReference type="RefSeq" id="WP_083341541.1">
    <property type="nucleotide sequence ID" value="NZ_MLQM01000007.1"/>
</dbReference>
<dbReference type="InterPro" id="IPR001647">
    <property type="entry name" value="HTH_TetR"/>
</dbReference>
<dbReference type="AlphaFoldDB" id="A0A2S8BPV6"/>
<feature type="domain" description="HTH tetR-type" evidence="3">
    <location>
        <begin position="20"/>
        <end position="80"/>
    </location>
</feature>
<accession>A0A2S8BPV6</accession>
<evidence type="ECO:0000256" key="1">
    <source>
        <dbReference type="ARBA" id="ARBA00023125"/>
    </source>
</evidence>
<comment type="caution">
    <text evidence="4">The sequence shown here is derived from an EMBL/GenBank/DDBJ whole genome shotgun (WGS) entry which is preliminary data.</text>
</comment>
<dbReference type="InterPro" id="IPR036271">
    <property type="entry name" value="Tet_transcr_reg_TetR-rel_C_sf"/>
</dbReference>
<evidence type="ECO:0000313" key="5">
    <source>
        <dbReference type="Proteomes" id="UP000238296"/>
    </source>
</evidence>
<keyword evidence="1 2" id="KW-0238">DNA-binding</keyword>
<feature type="DNA-binding region" description="H-T-H motif" evidence="2">
    <location>
        <begin position="43"/>
        <end position="62"/>
    </location>
</feature>
<dbReference type="PROSITE" id="PS50977">
    <property type="entry name" value="HTH_TETR_2"/>
    <property type="match status" value="1"/>
</dbReference>
<evidence type="ECO:0000313" key="4">
    <source>
        <dbReference type="EMBL" id="PQM48705.1"/>
    </source>
</evidence>
<dbReference type="EMBL" id="PPEA01000148">
    <property type="protein sequence ID" value="PQM48705.1"/>
    <property type="molecule type" value="Genomic_DNA"/>
</dbReference>
<proteinExistence type="predicted"/>